<dbReference type="InterPro" id="IPR014710">
    <property type="entry name" value="RmlC-like_jellyroll"/>
</dbReference>
<dbReference type="InterPro" id="IPR011051">
    <property type="entry name" value="RmlC_Cupin_sf"/>
</dbReference>
<dbReference type="AlphaFoldDB" id="A0A1X7I572"/>
<dbReference type="InterPro" id="IPR018060">
    <property type="entry name" value="HTH_AraC"/>
</dbReference>
<feature type="domain" description="Fe/B12 periplasmic-binding" evidence="5">
    <location>
        <begin position="266"/>
        <end position="532"/>
    </location>
</feature>
<proteinExistence type="predicted"/>
<dbReference type="RefSeq" id="WP_085492452.1">
    <property type="nucleotide sequence ID" value="NZ_FXAZ01000001.1"/>
</dbReference>
<dbReference type="PROSITE" id="PS01124">
    <property type="entry name" value="HTH_ARAC_FAMILY_2"/>
    <property type="match status" value="1"/>
</dbReference>
<evidence type="ECO:0000313" key="6">
    <source>
        <dbReference type="EMBL" id="SMG09612.1"/>
    </source>
</evidence>
<dbReference type="InterPro" id="IPR009057">
    <property type="entry name" value="Homeodomain-like_sf"/>
</dbReference>
<dbReference type="SUPFAM" id="SSF53807">
    <property type="entry name" value="Helical backbone' metal receptor"/>
    <property type="match status" value="1"/>
</dbReference>
<dbReference type="EMBL" id="FXAZ01000001">
    <property type="protein sequence ID" value="SMG09612.1"/>
    <property type="molecule type" value="Genomic_DNA"/>
</dbReference>
<organism evidence="6 7">
    <name type="scientific">Paenibacillus aquistagni</name>
    <dbReference type="NCBI Taxonomy" id="1852522"/>
    <lineage>
        <taxon>Bacteria</taxon>
        <taxon>Bacillati</taxon>
        <taxon>Bacillota</taxon>
        <taxon>Bacilli</taxon>
        <taxon>Bacillales</taxon>
        <taxon>Paenibacillaceae</taxon>
        <taxon>Paenibacillus</taxon>
    </lineage>
</organism>
<dbReference type="PROSITE" id="PS50983">
    <property type="entry name" value="FE_B12_PBP"/>
    <property type="match status" value="1"/>
</dbReference>
<dbReference type="PANTHER" id="PTHR43280">
    <property type="entry name" value="ARAC-FAMILY TRANSCRIPTIONAL REGULATOR"/>
    <property type="match status" value="1"/>
</dbReference>
<dbReference type="InterPro" id="IPR018062">
    <property type="entry name" value="HTH_AraC-typ_CS"/>
</dbReference>
<name>A0A1X7I572_9BACL</name>
<dbReference type="Gene3D" id="2.60.120.10">
    <property type="entry name" value="Jelly Rolls"/>
    <property type="match status" value="1"/>
</dbReference>
<dbReference type="SMART" id="SM00342">
    <property type="entry name" value="HTH_ARAC"/>
    <property type="match status" value="1"/>
</dbReference>
<evidence type="ECO:0000256" key="3">
    <source>
        <dbReference type="ARBA" id="ARBA00023163"/>
    </source>
</evidence>
<sequence length="535" mass="61753">MHKWIHKHRSPACFVPVQLSEWESITLQNYEGEASPYYRIVVVVSGRGILQGEEKEHLISRRDMVRCPPGQRLSIVGSTRAPLHVIQLEYHALGEQNKLPQAVREQAWITPCSIETMRVVLELRQAWLHPRAGEPYRIQQLFTELLIAVEKERAMDEQNALPWLEDALAFMEAHYHQEVTREQLASRANVSPEHFSRMFRKHTGRTYTAHLTLLRVRHAQRRLLTQSMDLHALAQEVGYKESTYLSRKFKELVKLSPTRYQHKPKRIAALNVNHTASLLALGVVPELGVYTTWLREQLSGSCHAGRRLEDSLAQSEAYYRSIAAAEPDVIIHYEAAEGNRQLLPVAPVLEIPVVTMGWREQFEYLGAIVNRLERARHWLEQFTHQVEACNQQLDHRLGCRGTAMVWEICDHAAYGIGSCYGRGAQILYEELGFHVPQKAMEQSMLTEGYMEVPIEQITDYSADYLFVTSLPTEREALRRVEQLFLSEQWQSMEAVRQDHVYILDHGELFYGYDPLSSAAQLKRFMEVLCPNHNII</sequence>
<dbReference type="InterPro" id="IPR002491">
    <property type="entry name" value="ABC_transptr_periplasmic_BD"/>
</dbReference>
<evidence type="ECO:0000256" key="2">
    <source>
        <dbReference type="ARBA" id="ARBA00023125"/>
    </source>
</evidence>
<dbReference type="Pfam" id="PF12833">
    <property type="entry name" value="HTH_18"/>
    <property type="match status" value="1"/>
</dbReference>
<dbReference type="SUPFAM" id="SSF51182">
    <property type="entry name" value="RmlC-like cupins"/>
    <property type="match status" value="1"/>
</dbReference>
<evidence type="ECO:0000259" key="4">
    <source>
        <dbReference type="PROSITE" id="PS01124"/>
    </source>
</evidence>
<dbReference type="Proteomes" id="UP000193834">
    <property type="component" value="Unassembled WGS sequence"/>
</dbReference>
<keyword evidence="7" id="KW-1185">Reference proteome</keyword>
<dbReference type="GO" id="GO:0043565">
    <property type="term" value="F:sequence-specific DNA binding"/>
    <property type="evidence" value="ECO:0007669"/>
    <property type="project" value="InterPro"/>
</dbReference>
<dbReference type="OrthoDB" id="2490497at2"/>
<dbReference type="Gene3D" id="1.10.10.60">
    <property type="entry name" value="Homeodomain-like"/>
    <property type="match status" value="2"/>
</dbReference>
<keyword evidence="1" id="KW-0805">Transcription regulation</keyword>
<evidence type="ECO:0000259" key="5">
    <source>
        <dbReference type="PROSITE" id="PS50983"/>
    </source>
</evidence>
<dbReference type="GO" id="GO:0003700">
    <property type="term" value="F:DNA-binding transcription factor activity"/>
    <property type="evidence" value="ECO:0007669"/>
    <property type="project" value="InterPro"/>
</dbReference>
<accession>A0A1X7I572</accession>
<dbReference type="SUPFAM" id="SSF46689">
    <property type="entry name" value="Homeodomain-like"/>
    <property type="match status" value="2"/>
</dbReference>
<dbReference type="Pfam" id="PF01497">
    <property type="entry name" value="Peripla_BP_2"/>
    <property type="match status" value="1"/>
</dbReference>
<gene>
    <name evidence="6" type="ORF">SAMN06295960_0145</name>
</gene>
<dbReference type="PROSITE" id="PS00041">
    <property type="entry name" value="HTH_ARAC_FAMILY_1"/>
    <property type="match status" value="1"/>
</dbReference>
<reference evidence="6 7" key="1">
    <citation type="submission" date="2017-04" db="EMBL/GenBank/DDBJ databases">
        <authorList>
            <person name="Afonso C.L."/>
            <person name="Miller P.J."/>
            <person name="Scott M.A."/>
            <person name="Spackman E."/>
            <person name="Goraichik I."/>
            <person name="Dimitrov K.M."/>
            <person name="Suarez D.L."/>
            <person name="Swayne D.E."/>
        </authorList>
    </citation>
    <scope>NUCLEOTIDE SEQUENCE [LARGE SCALE GENOMIC DNA]</scope>
    <source>
        <strain evidence="6 7">11</strain>
    </source>
</reference>
<dbReference type="Gene3D" id="3.40.50.1980">
    <property type="entry name" value="Nitrogenase molybdenum iron protein domain"/>
    <property type="match status" value="2"/>
</dbReference>
<evidence type="ECO:0000256" key="1">
    <source>
        <dbReference type="ARBA" id="ARBA00023015"/>
    </source>
</evidence>
<keyword evidence="2" id="KW-0238">DNA-binding</keyword>
<feature type="domain" description="HTH araC/xylS-type" evidence="4">
    <location>
        <begin position="165"/>
        <end position="263"/>
    </location>
</feature>
<dbReference type="PANTHER" id="PTHR43280:SF30">
    <property type="entry name" value="MMSAB OPERON REGULATORY PROTEIN"/>
    <property type="match status" value="1"/>
</dbReference>
<evidence type="ECO:0000313" key="7">
    <source>
        <dbReference type="Proteomes" id="UP000193834"/>
    </source>
</evidence>
<protein>
    <submittedName>
        <fullName evidence="6">ABC-type Fe3+-hydroxamate transport system, substrate-binding protein</fullName>
    </submittedName>
</protein>
<dbReference type="STRING" id="1852522.SAMN06295960_0145"/>
<keyword evidence="3" id="KW-0804">Transcription</keyword>